<dbReference type="Gene3D" id="3.40.50.300">
    <property type="entry name" value="P-loop containing nucleotide triphosphate hydrolases"/>
    <property type="match status" value="1"/>
</dbReference>
<proteinExistence type="predicted"/>
<dbReference type="Pfam" id="PF01656">
    <property type="entry name" value="CbiA"/>
    <property type="match status" value="1"/>
</dbReference>
<dbReference type="InterPro" id="IPR027417">
    <property type="entry name" value="P-loop_NTPase"/>
</dbReference>
<dbReference type="PANTHER" id="PTHR43384:SF6">
    <property type="entry name" value="SEPTUM SITE-DETERMINING PROTEIN MIND HOMOLOG, CHLOROPLASTIC"/>
    <property type="match status" value="1"/>
</dbReference>
<dbReference type="GO" id="GO:0051782">
    <property type="term" value="P:negative regulation of cell division"/>
    <property type="evidence" value="ECO:0007669"/>
    <property type="project" value="TreeGrafter"/>
</dbReference>
<dbReference type="Proteomes" id="UP000019678">
    <property type="component" value="Unassembled WGS sequence"/>
</dbReference>
<dbReference type="GO" id="GO:0009898">
    <property type="term" value="C:cytoplasmic side of plasma membrane"/>
    <property type="evidence" value="ECO:0007669"/>
    <property type="project" value="TreeGrafter"/>
</dbReference>
<keyword evidence="5" id="KW-1185">Reference proteome</keyword>
<dbReference type="GO" id="GO:0005829">
    <property type="term" value="C:cytosol"/>
    <property type="evidence" value="ECO:0007669"/>
    <property type="project" value="TreeGrafter"/>
</dbReference>
<protein>
    <recommendedName>
        <fullName evidence="3">CobQ/CobB/MinD/ParA nucleotide binding domain-containing protein</fullName>
    </recommendedName>
</protein>
<dbReference type="InterPro" id="IPR002586">
    <property type="entry name" value="CobQ/CobB/MinD/ParA_Nub-bd_dom"/>
</dbReference>
<keyword evidence="1" id="KW-0547">Nucleotide-binding</keyword>
<dbReference type="GO" id="GO:0016887">
    <property type="term" value="F:ATP hydrolysis activity"/>
    <property type="evidence" value="ECO:0007669"/>
    <property type="project" value="TreeGrafter"/>
</dbReference>
<evidence type="ECO:0000256" key="1">
    <source>
        <dbReference type="ARBA" id="ARBA00022741"/>
    </source>
</evidence>
<name>A0A017TIV4_9BACT</name>
<evidence type="ECO:0000313" key="5">
    <source>
        <dbReference type="Proteomes" id="UP000019678"/>
    </source>
</evidence>
<dbReference type="SUPFAM" id="SSF52540">
    <property type="entry name" value="P-loop containing nucleoside triphosphate hydrolases"/>
    <property type="match status" value="1"/>
</dbReference>
<evidence type="ECO:0000313" key="4">
    <source>
        <dbReference type="EMBL" id="EYF08780.1"/>
    </source>
</evidence>
<dbReference type="STRING" id="1192034.CAP_2641"/>
<dbReference type="GO" id="GO:0005524">
    <property type="term" value="F:ATP binding"/>
    <property type="evidence" value="ECO:0007669"/>
    <property type="project" value="UniProtKB-KW"/>
</dbReference>
<evidence type="ECO:0000259" key="3">
    <source>
        <dbReference type="Pfam" id="PF01656"/>
    </source>
</evidence>
<dbReference type="PANTHER" id="PTHR43384">
    <property type="entry name" value="SEPTUM SITE-DETERMINING PROTEIN MIND HOMOLOG, CHLOROPLASTIC-RELATED"/>
    <property type="match status" value="1"/>
</dbReference>
<dbReference type="EMBL" id="ASRX01000002">
    <property type="protein sequence ID" value="EYF08780.1"/>
    <property type="molecule type" value="Genomic_DNA"/>
</dbReference>
<keyword evidence="2" id="KW-0067">ATP-binding</keyword>
<organism evidence="4 5">
    <name type="scientific">Chondromyces apiculatus DSM 436</name>
    <dbReference type="NCBI Taxonomy" id="1192034"/>
    <lineage>
        <taxon>Bacteria</taxon>
        <taxon>Pseudomonadati</taxon>
        <taxon>Myxococcota</taxon>
        <taxon>Polyangia</taxon>
        <taxon>Polyangiales</taxon>
        <taxon>Polyangiaceae</taxon>
        <taxon>Chondromyces</taxon>
    </lineage>
</organism>
<reference evidence="4 5" key="1">
    <citation type="submission" date="2013-05" db="EMBL/GenBank/DDBJ databases">
        <title>Genome assembly of Chondromyces apiculatus DSM 436.</title>
        <authorList>
            <person name="Sharma G."/>
            <person name="Khatri I."/>
            <person name="Kaur C."/>
            <person name="Mayilraj S."/>
            <person name="Subramanian S."/>
        </authorList>
    </citation>
    <scope>NUCLEOTIDE SEQUENCE [LARGE SCALE GENOMIC DNA]</scope>
    <source>
        <strain evidence="4 5">DSM 436</strain>
    </source>
</reference>
<dbReference type="InterPro" id="IPR050625">
    <property type="entry name" value="ParA/MinD_ATPase"/>
</dbReference>
<dbReference type="NCBIfam" id="NF047398">
    <property type="entry name" value="AAA_KGGVGR"/>
    <property type="match status" value="1"/>
</dbReference>
<accession>A0A017TIV4</accession>
<gene>
    <name evidence="4" type="ORF">CAP_2641</name>
</gene>
<feature type="domain" description="CobQ/CobB/MinD/ParA nucleotide binding" evidence="3">
    <location>
        <begin position="141"/>
        <end position="180"/>
    </location>
</feature>
<comment type="caution">
    <text evidence="4">The sequence shown here is derived from an EMBL/GenBank/DDBJ whole genome shotgun (WGS) entry which is preliminary data.</text>
</comment>
<dbReference type="AlphaFoldDB" id="A0A017TIV4"/>
<evidence type="ECO:0000256" key="2">
    <source>
        <dbReference type="ARBA" id="ARBA00022840"/>
    </source>
</evidence>
<dbReference type="eggNOG" id="COG0455">
    <property type="taxonomic scope" value="Bacteria"/>
</dbReference>
<sequence length="445" mass="49130">MSRAASVVRFDEAFERARRILKARARDLEGRTVLIRDVQGGISVLTESPKGPRTEELARELSEQLGAFGGDASEVLLFPEDLFDAERIFQSSDARPLFPARLLETGPDNVLLLEREITGLDWMRAPLPVPDSSEGEAPRMTFFGLKGGVGRSTALTLVARALARAGSRVLVFDLDLESPGLGPLLLPRARAPRFGIVDYLVEEAVGQDDEELLANMVATSPLVLDAAGEVLVVPAGGAEGHYLAKLGRAYQPSASKDGVHELAERIDALITGLARREHADVVLIDSRAGLHDLAAFAVTRLRAQSLLFGVATEQTFHGYRLLFEDWRSHPQLASFRDNLRMVAALVPETGRPEYMKRFVESSHEIFLETLYEEASERDSDDVEPFNFDVHDETAPHHPLTIFWNRALQEFDPVSRPEAVPDDQILVASGAFCHRVGELLDREVKP</sequence>